<dbReference type="PROSITE" id="PS51007">
    <property type="entry name" value="CYTC"/>
    <property type="match status" value="3"/>
</dbReference>
<feature type="binding site" description="covalent" evidence="11">
    <location>
        <position position="342"/>
    </location>
    <ligand>
        <name>heme c</name>
        <dbReference type="ChEBI" id="CHEBI:61717"/>
        <label>3</label>
    </ligand>
</feature>
<dbReference type="InterPro" id="IPR051459">
    <property type="entry name" value="Cytochrome_c-type_DH"/>
</dbReference>
<dbReference type="GO" id="GO:0009055">
    <property type="term" value="F:electron transfer activity"/>
    <property type="evidence" value="ECO:0007669"/>
    <property type="project" value="InterPro"/>
</dbReference>
<evidence type="ECO:0000256" key="2">
    <source>
        <dbReference type="ARBA" id="ARBA00022448"/>
    </source>
</evidence>
<evidence type="ECO:0000256" key="4">
    <source>
        <dbReference type="ARBA" id="ARBA00022617"/>
    </source>
</evidence>
<dbReference type="SUPFAM" id="SSF46626">
    <property type="entry name" value="Cytochrome c"/>
    <property type="match status" value="3"/>
</dbReference>
<feature type="binding site" description="axial binding residue" evidence="12">
    <location>
        <position position="209"/>
    </location>
    <ligand>
        <name>heme c</name>
        <dbReference type="ChEBI" id="CHEBI:61717"/>
        <label>2</label>
    </ligand>
    <ligandPart>
        <name>Fe</name>
        <dbReference type="ChEBI" id="CHEBI:18248"/>
    </ligandPart>
</feature>
<evidence type="ECO:0000256" key="11">
    <source>
        <dbReference type="PIRSR" id="PIRSR000018-50"/>
    </source>
</evidence>
<keyword evidence="6" id="KW-0732">Signal</keyword>
<dbReference type="GO" id="GO:0020037">
    <property type="term" value="F:heme binding"/>
    <property type="evidence" value="ECO:0007669"/>
    <property type="project" value="InterPro"/>
</dbReference>
<dbReference type="EMBL" id="FOLW01000003">
    <property type="protein sequence ID" value="SFC61691.1"/>
    <property type="molecule type" value="Genomic_DNA"/>
</dbReference>
<name>A0AAJ4W9S3_9GAMM</name>
<dbReference type="InterPro" id="IPR008168">
    <property type="entry name" value="Cyt_C_IC"/>
</dbReference>
<keyword evidence="7" id="KW-0677">Repeat</keyword>
<dbReference type="Gene3D" id="1.10.760.10">
    <property type="entry name" value="Cytochrome c-like domain"/>
    <property type="match status" value="3"/>
</dbReference>
<feature type="binding site" description="covalent" evidence="11">
    <location>
        <position position="60"/>
    </location>
    <ligand>
        <name>heme c</name>
        <dbReference type="ChEBI" id="CHEBI:61717"/>
        <label>1</label>
    </ligand>
</feature>
<dbReference type="InterPro" id="IPR036909">
    <property type="entry name" value="Cyt_c-like_dom_sf"/>
</dbReference>
<dbReference type="PRINTS" id="PR00605">
    <property type="entry name" value="CYTCHROMECIC"/>
</dbReference>
<evidence type="ECO:0000256" key="8">
    <source>
        <dbReference type="ARBA" id="ARBA00022982"/>
    </source>
</evidence>
<feature type="domain" description="Cytochrome c" evidence="13">
    <location>
        <begin position="43"/>
        <end position="146"/>
    </location>
</feature>
<reference evidence="14 15" key="1">
    <citation type="submission" date="2016-10" db="EMBL/GenBank/DDBJ databases">
        <authorList>
            <person name="Varghese N."/>
            <person name="Submissions S."/>
        </authorList>
    </citation>
    <scope>NUCLEOTIDE SEQUENCE [LARGE SCALE GENOMIC DNA]</scope>
    <source>
        <strain evidence="14 15">DSM 5563</strain>
    </source>
</reference>
<evidence type="ECO:0000256" key="9">
    <source>
        <dbReference type="ARBA" id="ARBA00023004"/>
    </source>
</evidence>
<keyword evidence="5 12" id="KW-0479">Metal-binding</keyword>
<dbReference type="GO" id="GO:0005886">
    <property type="term" value="C:plasma membrane"/>
    <property type="evidence" value="ECO:0007669"/>
    <property type="project" value="UniProtKB-SubCell"/>
</dbReference>
<comment type="caution">
    <text evidence="14">The sequence shown here is derived from an EMBL/GenBank/DDBJ whole genome shotgun (WGS) entry which is preliminary data.</text>
</comment>
<feature type="binding site" description="covalent" evidence="11">
    <location>
        <position position="205"/>
    </location>
    <ligand>
        <name>heme c</name>
        <dbReference type="ChEBI" id="CHEBI:61717"/>
        <label>2</label>
    </ligand>
</feature>
<feature type="domain" description="Cytochrome c" evidence="13">
    <location>
        <begin position="324"/>
        <end position="416"/>
    </location>
</feature>
<evidence type="ECO:0000313" key="15">
    <source>
        <dbReference type="Proteomes" id="UP000226420"/>
    </source>
</evidence>
<keyword evidence="2" id="KW-0813">Transport</keyword>
<dbReference type="AlphaFoldDB" id="A0AAJ4W9S3"/>
<feature type="binding site" description="covalent" evidence="11">
    <location>
        <position position="208"/>
    </location>
    <ligand>
        <name>heme c</name>
        <dbReference type="ChEBI" id="CHEBI:61717"/>
        <label>2</label>
    </ligand>
</feature>
<evidence type="ECO:0000313" key="14">
    <source>
        <dbReference type="EMBL" id="SFC61691.1"/>
    </source>
</evidence>
<evidence type="ECO:0000259" key="13">
    <source>
        <dbReference type="PROSITE" id="PS51007"/>
    </source>
</evidence>
<dbReference type="InterPro" id="IPR009056">
    <property type="entry name" value="Cyt_c-like_dom"/>
</dbReference>
<keyword evidence="10" id="KW-0472">Membrane</keyword>
<feature type="binding site" description="axial binding residue" evidence="12">
    <location>
        <position position="343"/>
    </location>
    <ligand>
        <name>heme c</name>
        <dbReference type="ChEBI" id="CHEBI:61717"/>
        <label>3</label>
    </ligand>
    <ligandPart>
        <name>Fe</name>
        <dbReference type="ChEBI" id="CHEBI:18248"/>
    </ligandPart>
</feature>
<dbReference type="GO" id="GO:0016614">
    <property type="term" value="F:oxidoreductase activity, acting on CH-OH group of donors"/>
    <property type="evidence" value="ECO:0007669"/>
    <property type="project" value="InterPro"/>
</dbReference>
<evidence type="ECO:0000256" key="6">
    <source>
        <dbReference type="ARBA" id="ARBA00022729"/>
    </source>
</evidence>
<dbReference type="Pfam" id="PF00034">
    <property type="entry name" value="Cytochrom_C"/>
    <property type="match status" value="2"/>
</dbReference>
<dbReference type="InterPro" id="IPR014353">
    <property type="entry name" value="Membr-bd_ADH_cyt_c"/>
</dbReference>
<evidence type="ECO:0000256" key="3">
    <source>
        <dbReference type="ARBA" id="ARBA00022475"/>
    </source>
</evidence>
<evidence type="ECO:0000256" key="10">
    <source>
        <dbReference type="ARBA" id="ARBA00023136"/>
    </source>
</evidence>
<keyword evidence="8" id="KW-0249">Electron transport</keyword>
<dbReference type="PANTHER" id="PTHR35008">
    <property type="entry name" value="BLL4482 PROTEIN-RELATED"/>
    <property type="match status" value="1"/>
</dbReference>
<sequence length="436" mass="47900">MKKFILRTVVTLICCFLIVLAFALWPTSTPPLNADQHALDNPELVQKGRYLATLGDCAACHTQSGSALYAGGAAIQSPIGGIYPPNITPDKENGIGEYTLDDFARAMRNGIRKDGITLYPAMPYPSYSRLSDDDITALYAYFRYGVEANATPNKPTDIIWPLSTRWPLAIWRKLFAPEDVAFDAARYHDAKIAQGAYIVEGLGHCGTCHTPRDFTLKEQGLDNSSPTYLAGGQVIDGWFVPSLLNNAEGLKHYSAEDIVATLRTGRTAKHVVIGSPMNDVVINSSSMWNTDDLEAVAAYLKSLPESKSEATAPVAVVSQESDQVLNEKARMAFAYQKSCSYCHESNGQGEADIFPALAGNNTVLAPNPQSVIRIILDGYDVPTIDSKQIPMRMPYFRDRLSDKEIADIVNYIRGSWGNQASMVTPEQVKQIRLEHK</sequence>
<feature type="binding site" description="covalent" evidence="11">
    <location>
        <position position="57"/>
    </location>
    <ligand>
        <name>heme c</name>
        <dbReference type="ChEBI" id="CHEBI:61717"/>
        <label>1</label>
    </ligand>
</feature>
<dbReference type="PIRSF" id="PIRSF000018">
    <property type="entry name" value="Mb_ADH_cyt_c"/>
    <property type="match status" value="1"/>
</dbReference>
<evidence type="ECO:0000256" key="7">
    <source>
        <dbReference type="ARBA" id="ARBA00022737"/>
    </source>
</evidence>
<evidence type="ECO:0000256" key="1">
    <source>
        <dbReference type="ARBA" id="ARBA00004236"/>
    </source>
</evidence>
<dbReference type="PANTHER" id="PTHR35008:SF8">
    <property type="entry name" value="ALCOHOL DEHYDROGENASE CYTOCHROME C SUBUNIT"/>
    <property type="match status" value="1"/>
</dbReference>
<feature type="domain" description="Cytochrome c" evidence="13">
    <location>
        <begin position="190"/>
        <end position="304"/>
    </location>
</feature>
<evidence type="ECO:0000256" key="12">
    <source>
        <dbReference type="PIRSR" id="PIRSR000018-51"/>
    </source>
</evidence>
<comment type="cofactor">
    <cofactor evidence="11">
        <name>heme c</name>
        <dbReference type="ChEBI" id="CHEBI:61717"/>
    </cofactor>
    <text evidence="11">Binds 3 heme c groups covalently per subunit.</text>
</comment>
<comment type="subcellular location">
    <subcellularLocation>
        <location evidence="1">Cell membrane</location>
    </subcellularLocation>
</comment>
<dbReference type="GO" id="GO:0005506">
    <property type="term" value="F:iron ion binding"/>
    <property type="evidence" value="ECO:0007669"/>
    <property type="project" value="InterPro"/>
</dbReference>
<proteinExistence type="predicted"/>
<dbReference type="RefSeq" id="WP_074821639.1">
    <property type="nucleotide sequence ID" value="NZ_FOLW01000003.1"/>
</dbReference>
<organism evidence="14 15">
    <name type="scientific">Pragia fontium DSM 5563 = ATCC 49100</name>
    <dbReference type="NCBI Taxonomy" id="1122977"/>
    <lineage>
        <taxon>Bacteria</taxon>
        <taxon>Pseudomonadati</taxon>
        <taxon>Pseudomonadota</taxon>
        <taxon>Gammaproteobacteria</taxon>
        <taxon>Enterobacterales</taxon>
        <taxon>Budviciaceae</taxon>
        <taxon>Pragia</taxon>
    </lineage>
</organism>
<dbReference type="Proteomes" id="UP000226420">
    <property type="component" value="Unassembled WGS sequence"/>
</dbReference>
<accession>A0AAJ4W9S3</accession>
<keyword evidence="9 12" id="KW-0408">Iron</keyword>
<feature type="binding site" description="axial binding residue" evidence="12">
    <location>
        <position position="61"/>
    </location>
    <ligand>
        <name>heme c</name>
        <dbReference type="ChEBI" id="CHEBI:61717"/>
        <label>1</label>
    </ligand>
    <ligandPart>
        <name>Fe</name>
        <dbReference type="ChEBI" id="CHEBI:18248"/>
    </ligandPart>
</feature>
<feature type="binding site" description="covalent" evidence="11">
    <location>
        <position position="339"/>
    </location>
    <ligand>
        <name>heme c</name>
        <dbReference type="ChEBI" id="CHEBI:61717"/>
        <label>3</label>
    </ligand>
</feature>
<protein>
    <submittedName>
        <fullName evidence="14">Cytochrome c, mono-and diheme variants</fullName>
    </submittedName>
</protein>
<keyword evidence="4 11" id="KW-0349">Heme</keyword>
<keyword evidence="3" id="KW-1003">Cell membrane</keyword>
<gene>
    <name evidence="14" type="ORF">SAMN02745723_103124</name>
</gene>
<evidence type="ECO:0000256" key="5">
    <source>
        <dbReference type="ARBA" id="ARBA00022723"/>
    </source>
</evidence>